<evidence type="ECO:0000313" key="2">
    <source>
        <dbReference type="EnsemblMetazoa" id="ASIC015950-PA"/>
    </source>
</evidence>
<keyword evidence="3" id="KW-1185">Reference proteome</keyword>
<reference evidence="2" key="2">
    <citation type="submission" date="2020-05" db="UniProtKB">
        <authorList>
            <consortium name="EnsemblMetazoa"/>
        </authorList>
    </citation>
    <scope>IDENTIFICATION</scope>
</reference>
<organism evidence="1">
    <name type="scientific">Anopheles sinensis</name>
    <name type="common">Mosquito</name>
    <dbReference type="NCBI Taxonomy" id="74873"/>
    <lineage>
        <taxon>Eukaryota</taxon>
        <taxon>Metazoa</taxon>
        <taxon>Ecdysozoa</taxon>
        <taxon>Arthropoda</taxon>
        <taxon>Hexapoda</taxon>
        <taxon>Insecta</taxon>
        <taxon>Pterygota</taxon>
        <taxon>Neoptera</taxon>
        <taxon>Endopterygota</taxon>
        <taxon>Diptera</taxon>
        <taxon>Nematocera</taxon>
        <taxon>Culicoidea</taxon>
        <taxon>Culicidae</taxon>
        <taxon>Anophelinae</taxon>
        <taxon>Anopheles</taxon>
    </lineage>
</organism>
<proteinExistence type="predicted"/>
<dbReference type="VEuPathDB" id="VectorBase:ASIC015950"/>
<name>A0A084WCE9_ANOSI</name>
<dbReference type="Proteomes" id="UP000030765">
    <property type="component" value="Unassembled WGS sequence"/>
</dbReference>
<accession>A0A084WCE9</accession>
<evidence type="ECO:0000313" key="1">
    <source>
        <dbReference type="EMBL" id="KFB47893.1"/>
    </source>
</evidence>
<evidence type="ECO:0000313" key="3">
    <source>
        <dbReference type="Proteomes" id="UP000030765"/>
    </source>
</evidence>
<dbReference type="EnsemblMetazoa" id="ASIC015950-RA">
    <property type="protein sequence ID" value="ASIC015950-PA"/>
    <property type="gene ID" value="ASIC015950"/>
</dbReference>
<dbReference type="AlphaFoldDB" id="A0A084WCE9"/>
<reference evidence="1 3" key="1">
    <citation type="journal article" date="2014" name="BMC Genomics">
        <title>Genome sequence of Anopheles sinensis provides insight into genetics basis of mosquito competence for malaria parasites.</title>
        <authorList>
            <person name="Zhou D."/>
            <person name="Zhang D."/>
            <person name="Ding G."/>
            <person name="Shi L."/>
            <person name="Hou Q."/>
            <person name="Ye Y."/>
            <person name="Xu Y."/>
            <person name="Zhou H."/>
            <person name="Xiong C."/>
            <person name="Li S."/>
            <person name="Yu J."/>
            <person name="Hong S."/>
            <person name="Yu X."/>
            <person name="Zou P."/>
            <person name="Chen C."/>
            <person name="Chang X."/>
            <person name="Wang W."/>
            <person name="Lv Y."/>
            <person name="Sun Y."/>
            <person name="Ma L."/>
            <person name="Shen B."/>
            <person name="Zhu C."/>
        </authorList>
    </citation>
    <scope>NUCLEOTIDE SEQUENCE [LARGE SCALE GENOMIC DNA]</scope>
</reference>
<protein>
    <submittedName>
        <fullName evidence="1 2">Tumor necrosis factor alpha-induced protein 3 isoform X1</fullName>
    </submittedName>
</protein>
<gene>
    <name evidence="1" type="ORF">ZHAS_00015950</name>
</gene>
<sequence>MSYVWPGLLPLSDKDPGPVQASRNVEMCQKRVSRAVGFLGRPTPLQRLQATPRDYPCSVSRGFAFCLQTSCSVLASSTVLPRNMFQGGASFASSVVSRFPEPRDGGNK</sequence>
<dbReference type="EMBL" id="KE525335">
    <property type="protein sequence ID" value="KFB47893.1"/>
    <property type="molecule type" value="Genomic_DNA"/>
</dbReference>
<dbReference type="EMBL" id="ATLV01022663">
    <property type="status" value="NOT_ANNOTATED_CDS"/>
    <property type="molecule type" value="Genomic_DNA"/>
</dbReference>